<feature type="region of interest" description="Disordered" evidence="1">
    <location>
        <begin position="61"/>
        <end position="84"/>
    </location>
</feature>
<feature type="non-terminal residue" evidence="2">
    <location>
        <position position="1"/>
    </location>
</feature>
<accession>A0A061SE60</accession>
<organism evidence="2">
    <name type="scientific">Tetraselmis sp. GSL018</name>
    <dbReference type="NCBI Taxonomy" id="582737"/>
    <lineage>
        <taxon>Eukaryota</taxon>
        <taxon>Viridiplantae</taxon>
        <taxon>Chlorophyta</taxon>
        <taxon>core chlorophytes</taxon>
        <taxon>Chlorodendrophyceae</taxon>
        <taxon>Chlorodendrales</taxon>
        <taxon>Chlorodendraceae</taxon>
        <taxon>Tetraselmis</taxon>
    </lineage>
</organism>
<dbReference type="EMBL" id="GBEZ01004166">
    <property type="protein sequence ID" value="JAC81031.1"/>
    <property type="molecule type" value="Transcribed_RNA"/>
</dbReference>
<gene>
    <name evidence="2" type="ORF">TSPGSL018_8851</name>
</gene>
<reference evidence="2" key="1">
    <citation type="submission" date="2014-05" db="EMBL/GenBank/DDBJ databases">
        <title>The transcriptome of the halophilic microalga Tetraselmis sp. GSL018 isolated from the Great Salt Lake, Utah.</title>
        <authorList>
            <person name="Jinkerson R.E."/>
            <person name="D'Adamo S."/>
            <person name="Posewitz M.C."/>
        </authorList>
    </citation>
    <scope>NUCLEOTIDE SEQUENCE</scope>
    <source>
        <strain evidence="2">GSL018</strain>
    </source>
</reference>
<dbReference type="AlphaFoldDB" id="A0A061SE60"/>
<feature type="compositionally biased region" description="Gly residues" evidence="1">
    <location>
        <begin position="72"/>
        <end position="84"/>
    </location>
</feature>
<proteinExistence type="predicted"/>
<evidence type="ECO:0000256" key="1">
    <source>
        <dbReference type="SAM" id="MobiDB-lite"/>
    </source>
</evidence>
<name>A0A061SE60_9CHLO</name>
<protein>
    <submittedName>
        <fullName evidence="2">Uncharacterized protein</fullName>
    </submittedName>
</protein>
<sequence>PARVLPPEPLLPVVPEEFPKRPLRPCVDNLAQPGGLKRLPSESRPTAGWGCPACSLLLRRSHHQTQTKQREIGGGGGGAGSPPP</sequence>
<evidence type="ECO:0000313" key="2">
    <source>
        <dbReference type="EMBL" id="JAC81031.1"/>
    </source>
</evidence>